<feature type="domain" description="Ice-binding protein C-terminal" evidence="2">
    <location>
        <begin position="286"/>
        <end position="309"/>
    </location>
</feature>
<dbReference type="InterPro" id="IPR013424">
    <property type="entry name" value="Ice-binding_C"/>
</dbReference>
<dbReference type="Proteomes" id="UP000553343">
    <property type="component" value="Unassembled WGS sequence"/>
</dbReference>
<accession>A0A850TCZ0</accession>
<reference evidence="3 4" key="1">
    <citation type="submission" date="2020-06" db="EMBL/GenBank/DDBJ databases">
        <title>High-quality draft genome of sulfate reducer Desulfobacter latus type strain AcrS2 isolated from marine sediment.</title>
        <authorList>
            <person name="Hoppe M."/>
            <person name="Larsen C.K."/>
            <person name="Marshall I.P.G."/>
            <person name="Schramm A."/>
            <person name="Marietou A.G."/>
        </authorList>
    </citation>
    <scope>NUCLEOTIDE SEQUENCE [LARGE SCALE GENOMIC DNA]</scope>
    <source>
        <strain evidence="3 4">AcRS2</strain>
    </source>
</reference>
<evidence type="ECO:0000313" key="3">
    <source>
        <dbReference type="EMBL" id="NWH06658.1"/>
    </source>
</evidence>
<dbReference type="AlphaFoldDB" id="A0A850TCZ0"/>
<comment type="caution">
    <text evidence="3">The sequence shown here is derived from an EMBL/GenBank/DDBJ whole genome shotgun (WGS) entry which is preliminary data.</text>
</comment>
<dbReference type="RefSeq" id="WP_178368111.1">
    <property type="nucleotide sequence ID" value="NZ_JACADJ010000094.1"/>
</dbReference>
<evidence type="ECO:0000313" key="4">
    <source>
        <dbReference type="Proteomes" id="UP000553343"/>
    </source>
</evidence>
<evidence type="ECO:0000259" key="2">
    <source>
        <dbReference type="Pfam" id="PF07589"/>
    </source>
</evidence>
<evidence type="ECO:0000256" key="1">
    <source>
        <dbReference type="SAM" id="SignalP"/>
    </source>
</evidence>
<proteinExistence type="predicted"/>
<name>A0A850TCZ0_9BACT</name>
<sequence length="313" mass="33792">MKKNLGVLLQGVLLSFFFLPAAYSAPNINGVMSYTDSNDWGNLGVTTTTAFSYSNTVLNNVVVEEQNAYGSSDYDVEELGLYIEDNVLYIGLQTEYDLSHSPDSYNVSAGDFIFMFGDSTDNKLRDYNNDQNYTGAYSQNYKGDYDYAFAFDFTVDDNGQVDITYLSGTMAGTGVGTYANNYGTDYGIASATSTVNISEADYSYGYSETNSGGENGYYNGQYTLELAIDLDSLSDELNALLSSFENSSEYASVAMYWQPSCGNDFLAASSAFNYTTTPIPGAGASPTPEPATLLLFGMGLLGAGAVGRRKGRL</sequence>
<keyword evidence="1" id="KW-0732">Signal</keyword>
<keyword evidence="4" id="KW-1185">Reference proteome</keyword>
<dbReference type="Pfam" id="PF07589">
    <property type="entry name" value="PEP-CTERM"/>
    <property type="match status" value="1"/>
</dbReference>
<feature type="chain" id="PRO_5032850694" evidence="1">
    <location>
        <begin position="25"/>
        <end position="313"/>
    </location>
</feature>
<feature type="signal peptide" evidence="1">
    <location>
        <begin position="1"/>
        <end position="24"/>
    </location>
</feature>
<dbReference type="EMBL" id="JACADJ010000094">
    <property type="protein sequence ID" value="NWH06658.1"/>
    <property type="molecule type" value="Genomic_DNA"/>
</dbReference>
<organism evidence="3 4">
    <name type="scientific">Desulfobacter latus</name>
    <dbReference type="NCBI Taxonomy" id="2292"/>
    <lineage>
        <taxon>Bacteria</taxon>
        <taxon>Pseudomonadati</taxon>
        <taxon>Thermodesulfobacteriota</taxon>
        <taxon>Desulfobacteria</taxon>
        <taxon>Desulfobacterales</taxon>
        <taxon>Desulfobacteraceae</taxon>
        <taxon>Desulfobacter</taxon>
    </lineage>
</organism>
<protein>
    <submittedName>
        <fullName evidence="3">PEP-CTERM sorting domain-containing protein</fullName>
    </submittedName>
</protein>
<gene>
    <name evidence="3" type="ORF">HXW94_17000</name>
</gene>
<dbReference type="NCBIfam" id="TIGR02595">
    <property type="entry name" value="PEP_CTERM"/>
    <property type="match status" value="1"/>
</dbReference>